<accession>A0A2V1DXY4</accession>
<protein>
    <submittedName>
        <fullName evidence="1">Uncharacterized protein</fullName>
    </submittedName>
</protein>
<name>A0A2V1DXY4_9PLEO</name>
<sequence>MPVFHNMPPPPKQDVRLLWLVTSTDIIVTDTMSTGNTCAAATTPTVLAGSSTDQAIDFNHLPNDIHRLILLELADSSTSDILSLAQASKSLRDTAFSFAYREIVVSQGPKKSWNQIAYPVLIEKFHQDENYQLARHVRSITVKDEVPSEDLLMILDKIAQSGNLHSLAWETAAHMPRAVLDKIHATWPELEIRVAVIDRRDPKKIAHRQMDMELLSSPLLVGLTYTIYANGYQSDEPARSEWPRLTQALAAGGNIRSLQLWVRSDNFCRRDAQIVPVDEPEKLERLDLISGLCFPRLEELSIQHENWSTYLWDADHCIAFRDSIDCSRLRTLDFGKTNPIAFFRCLTGLLPKLKTLRFTAVEDAIEPARSFVESLDSLEHLGLARAQKGIDQLWPAIIKHRNTLKTLILGPTLGSWCSPLYIDISRLEAIAATFLHLERFGWDAPCKTNVDPAHLAILSTMCLKKLDLYLHIPDEASVFSERLVQDAMGSIPAPSLDKSGSIAAAIDIAEVISKSQTDPLQWLMLHISRTGYEDRGQPYMMDTALQIRRTNDTSQSPASKYKARGKMEWYRSLAEDTLLFEEE</sequence>
<proteinExistence type="predicted"/>
<dbReference type="Proteomes" id="UP000244855">
    <property type="component" value="Unassembled WGS sequence"/>
</dbReference>
<reference evidence="1 2" key="1">
    <citation type="journal article" date="2018" name="Sci. Rep.">
        <title>Comparative genomics provides insights into the lifestyle and reveals functional heterogeneity of dark septate endophytic fungi.</title>
        <authorList>
            <person name="Knapp D.G."/>
            <person name="Nemeth J.B."/>
            <person name="Barry K."/>
            <person name="Hainaut M."/>
            <person name="Henrissat B."/>
            <person name="Johnson J."/>
            <person name="Kuo A."/>
            <person name="Lim J.H.P."/>
            <person name="Lipzen A."/>
            <person name="Nolan M."/>
            <person name="Ohm R.A."/>
            <person name="Tamas L."/>
            <person name="Grigoriev I.V."/>
            <person name="Spatafora J.W."/>
            <person name="Nagy L.G."/>
            <person name="Kovacs G.M."/>
        </authorList>
    </citation>
    <scope>NUCLEOTIDE SEQUENCE [LARGE SCALE GENOMIC DNA]</scope>
    <source>
        <strain evidence="1 2">DSE2036</strain>
    </source>
</reference>
<dbReference type="AlphaFoldDB" id="A0A2V1DXY4"/>
<dbReference type="EMBL" id="KZ805334">
    <property type="protein sequence ID" value="PVI03213.1"/>
    <property type="molecule type" value="Genomic_DNA"/>
</dbReference>
<evidence type="ECO:0000313" key="2">
    <source>
        <dbReference type="Proteomes" id="UP000244855"/>
    </source>
</evidence>
<dbReference type="OrthoDB" id="3556572at2759"/>
<evidence type="ECO:0000313" key="1">
    <source>
        <dbReference type="EMBL" id="PVI03213.1"/>
    </source>
</evidence>
<keyword evidence="2" id="KW-1185">Reference proteome</keyword>
<dbReference type="SUPFAM" id="SSF52047">
    <property type="entry name" value="RNI-like"/>
    <property type="match status" value="1"/>
</dbReference>
<gene>
    <name evidence="1" type="ORF">DM02DRAFT_640793</name>
</gene>
<dbReference type="Gene3D" id="3.80.10.10">
    <property type="entry name" value="Ribonuclease Inhibitor"/>
    <property type="match status" value="1"/>
</dbReference>
<organism evidence="1 2">
    <name type="scientific">Periconia macrospinosa</name>
    <dbReference type="NCBI Taxonomy" id="97972"/>
    <lineage>
        <taxon>Eukaryota</taxon>
        <taxon>Fungi</taxon>
        <taxon>Dikarya</taxon>
        <taxon>Ascomycota</taxon>
        <taxon>Pezizomycotina</taxon>
        <taxon>Dothideomycetes</taxon>
        <taxon>Pleosporomycetidae</taxon>
        <taxon>Pleosporales</taxon>
        <taxon>Massarineae</taxon>
        <taxon>Periconiaceae</taxon>
        <taxon>Periconia</taxon>
    </lineage>
</organism>
<dbReference type="InterPro" id="IPR032675">
    <property type="entry name" value="LRR_dom_sf"/>
</dbReference>